<evidence type="ECO:0000259" key="5">
    <source>
        <dbReference type="Pfam" id="PF03936"/>
    </source>
</evidence>
<evidence type="ECO:0000313" key="6">
    <source>
        <dbReference type="Proteomes" id="UP000694864"/>
    </source>
</evidence>
<dbReference type="PANTHER" id="PTHR31225">
    <property type="entry name" value="OS04G0344100 PROTEIN-RELATED"/>
    <property type="match status" value="1"/>
</dbReference>
<dbReference type="PANTHER" id="PTHR31225:SF93">
    <property type="entry name" value="ALPHA-HUMULENE_(-)-(E)-BETA-CARYOPHYLLENE SYNTHASE"/>
    <property type="match status" value="1"/>
</dbReference>
<proteinExistence type="predicted"/>
<feature type="domain" description="Terpene synthase metal-binding" evidence="5">
    <location>
        <begin position="1"/>
        <end position="185"/>
    </location>
</feature>
<evidence type="ECO:0000313" key="7">
    <source>
        <dbReference type="RefSeq" id="XP_010468170.1"/>
    </source>
</evidence>
<keyword evidence="6" id="KW-1185">Reference proteome</keyword>
<dbReference type="Pfam" id="PF03936">
    <property type="entry name" value="Terpene_synth_C"/>
    <property type="match status" value="1"/>
</dbReference>
<dbReference type="InterPro" id="IPR008949">
    <property type="entry name" value="Isoprenoid_synthase_dom_sf"/>
</dbReference>
<comment type="cofactor">
    <cofactor evidence="1">
        <name>Mn(2+)</name>
        <dbReference type="ChEBI" id="CHEBI:29035"/>
    </cofactor>
</comment>
<dbReference type="RefSeq" id="XP_010468170.1">
    <property type="nucleotide sequence ID" value="XM_010469868.1"/>
</dbReference>
<dbReference type="Gene3D" id="1.10.600.10">
    <property type="entry name" value="Farnesyl Diphosphate Synthase"/>
    <property type="match status" value="1"/>
</dbReference>
<keyword evidence="2" id="KW-0479">Metal-binding</keyword>
<reference evidence="7" key="2">
    <citation type="submission" date="2025-08" db="UniProtKB">
        <authorList>
            <consortium name="RefSeq"/>
        </authorList>
    </citation>
    <scope>IDENTIFICATION</scope>
    <source>
        <tissue evidence="7">Leaf</tissue>
    </source>
</reference>
<reference evidence="6" key="1">
    <citation type="journal article" date="2014" name="Nat. Commun.">
        <title>The emerging biofuel crop Camelina sativa retains a highly undifferentiated hexaploid genome structure.</title>
        <authorList>
            <person name="Kagale S."/>
            <person name="Koh C."/>
            <person name="Nixon J."/>
            <person name="Bollina V."/>
            <person name="Clarke W.E."/>
            <person name="Tuteja R."/>
            <person name="Spillane C."/>
            <person name="Robinson S.J."/>
            <person name="Links M.G."/>
            <person name="Clarke C."/>
            <person name="Higgins E.E."/>
            <person name="Huebert T."/>
            <person name="Sharpe A.G."/>
            <person name="Parkin I.A."/>
        </authorList>
    </citation>
    <scope>NUCLEOTIDE SEQUENCE [LARGE SCALE GENOMIC DNA]</scope>
    <source>
        <strain evidence="6">cv. DH55</strain>
    </source>
</reference>
<dbReference type="GeneID" id="104748191"/>
<evidence type="ECO:0000256" key="3">
    <source>
        <dbReference type="ARBA" id="ARBA00022842"/>
    </source>
</evidence>
<dbReference type="SUPFAM" id="SSF48576">
    <property type="entry name" value="Terpenoid synthases"/>
    <property type="match status" value="1"/>
</dbReference>
<protein>
    <submittedName>
        <fullName evidence="7">Terpenoid synthase 19-like</fullName>
    </submittedName>
</protein>
<accession>A0ABM0WAN4</accession>
<keyword evidence="4" id="KW-0456">Lyase</keyword>
<dbReference type="Proteomes" id="UP000694864">
    <property type="component" value="Chromosome 15"/>
</dbReference>
<evidence type="ECO:0000256" key="2">
    <source>
        <dbReference type="ARBA" id="ARBA00022723"/>
    </source>
</evidence>
<gene>
    <name evidence="7" type="primary">LOC104748191</name>
</gene>
<organism evidence="6 7">
    <name type="scientific">Camelina sativa</name>
    <name type="common">False flax</name>
    <name type="synonym">Myagrum sativum</name>
    <dbReference type="NCBI Taxonomy" id="90675"/>
    <lineage>
        <taxon>Eukaryota</taxon>
        <taxon>Viridiplantae</taxon>
        <taxon>Streptophyta</taxon>
        <taxon>Embryophyta</taxon>
        <taxon>Tracheophyta</taxon>
        <taxon>Spermatophyta</taxon>
        <taxon>Magnoliopsida</taxon>
        <taxon>eudicotyledons</taxon>
        <taxon>Gunneridae</taxon>
        <taxon>Pentapetalae</taxon>
        <taxon>rosids</taxon>
        <taxon>malvids</taxon>
        <taxon>Brassicales</taxon>
        <taxon>Brassicaceae</taxon>
        <taxon>Camelineae</taxon>
        <taxon>Camelina</taxon>
    </lineage>
</organism>
<keyword evidence="3" id="KW-0460">Magnesium</keyword>
<evidence type="ECO:0000256" key="1">
    <source>
        <dbReference type="ARBA" id="ARBA00001936"/>
    </source>
</evidence>
<evidence type="ECO:0000256" key="4">
    <source>
        <dbReference type="ARBA" id="ARBA00023239"/>
    </source>
</evidence>
<sequence length="200" mass="22954">MIVVVVDDTYDAYATVPEATALTECLQRLNIGADDILPDYLRIVLENLFEVMNEIEQEMRLKERSYSMKQVLEMFKIIAKAYKQLTKWARTGHVPTFDEYMKVGMVTAGMGYAVYCFIGMEDISEKEAFEWLNSSPRIIKALNVLFRIANDIGTFETEINRGEVANGLNCYMKQHGVTKDEASQYKIKDLKNIRTPLLLI</sequence>
<name>A0ABM0WAN4_CAMSA</name>
<dbReference type="InterPro" id="IPR050148">
    <property type="entry name" value="Terpene_synthase-like"/>
</dbReference>
<dbReference type="InterPro" id="IPR005630">
    <property type="entry name" value="Terpene_synthase_metal-bd"/>
</dbReference>